<dbReference type="AlphaFoldDB" id="A0A2S6I4K0"/>
<accession>A0A2S6I4K0</accession>
<keyword evidence="2" id="KW-1185">Reference proteome</keyword>
<sequence length="238" mass="26365">MVGIWLAAALPAQLRGPDVELSVGVVAPFQRNPGSGPTAAATINHGYRIGKVLYTRLGLGMHYRHFVVTDNENIGPAPGPQVFRRHFDLVQLNGLATLVLGFQVGEWSLELGTAYVPMLWSDARLTTASYHANGVPVNPPLTRDVNFRTMPPPRFDGDYYYLDNANWWGTAAVNTRLSPRLALGVTYRRNLGETVLVHTNAFECSVVQECLRIFQFRRLIPAVTGTATLSLRYRLTSQ</sequence>
<evidence type="ECO:0000313" key="1">
    <source>
        <dbReference type="EMBL" id="PPK86115.1"/>
    </source>
</evidence>
<name>A0A2S6I4K0_9BACT</name>
<organism evidence="1 2">
    <name type="scientific">Neolewinella xylanilytica</name>
    <dbReference type="NCBI Taxonomy" id="1514080"/>
    <lineage>
        <taxon>Bacteria</taxon>
        <taxon>Pseudomonadati</taxon>
        <taxon>Bacteroidota</taxon>
        <taxon>Saprospiria</taxon>
        <taxon>Saprospirales</taxon>
        <taxon>Lewinellaceae</taxon>
        <taxon>Neolewinella</taxon>
    </lineage>
</organism>
<dbReference type="Proteomes" id="UP000237662">
    <property type="component" value="Unassembled WGS sequence"/>
</dbReference>
<protein>
    <recommendedName>
        <fullName evidence="3">Outer membrane protein with beta-barrel domain</fullName>
    </recommendedName>
</protein>
<dbReference type="EMBL" id="PTJC01000006">
    <property type="protein sequence ID" value="PPK86115.1"/>
    <property type="molecule type" value="Genomic_DNA"/>
</dbReference>
<evidence type="ECO:0000313" key="2">
    <source>
        <dbReference type="Proteomes" id="UP000237662"/>
    </source>
</evidence>
<evidence type="ECO:0008006" key="3">
    <source>
        <dbReference type="Google" id="ProtNLM"/>
    </source>
</evidence>
<reference evidence="1 2" key="1">
    <citation type="submission" date="2018-02" db="EMBL/GenBank/DDBJ databases">
        <title>Genomic Encyclopedia of Archaeal and Bacterial Type Strains, Phase II (KMG-II): from individual species to whole genera.</title>
        <authorList>
            <person name="Goeker M."/>
        </authorList>
    </citation>
    <scope>NUCLEOTIDE SEQUENCE [LARGE SCALE GENOMIC DNA]</scope>
    <source>
        <strain evidence="1 2">DSM 29526</strain>
    </source>
</reference>
<proteinExistence type="predicted"/>
<gene>
    <name evidence="1" type="ORF">CLV84_3032</name>
</gene>
<comment type="caution">
    <text evidence="1">The sequence shown here is derived from an EMBL/GenBank/DDBJ whole genome shotgun (WGS) entry which is preliminary data.</text>
</comment>